<evidence type="ECO:0000256" key="2">
    <source>
        <dbReference type="ARBA" id="ARBA00023002"/>
    </source>
</evidence>
<evidence type="ECO:0000256" key="3">
    <source>
        <dbReference type="SAM" id="MobiDB-lite"/>
    </source>
</evidence>
<protein>
    <submittedName>
        <fullName evidence="5">NADH:flavin oxidoreductase</fullName>
    </submittedName>
</protein>
<feature type="domain" description="NADH:flavin oxidoreductase/NADH oxidase N-terminal" evidence="4">
    <location>
        <begin position="19"/>
        <end position="362"/>
    </location>
</feature>
<evidence type="ECO:0000256" key="1">
    <source>
        <dbReference type="ARBA" id="ARBA00022630"/>
    </source>
</evidence>
<reference evidence="5 6" key="1">
    <citation type="submission" date="2022-10" db="EMBL/GenBank/DDBJ databases">
        <title>The complete genomes of actinobacterial strains from the NBC collection.</title>
        <authorList>
            <person name="Joergensen T.S."/>
            <person name="Alvarez Arevalo M."/>
            <person name="Sterndorff E.B."/>
            <person name="Faurdal D."/>
            <person name="Vuksanovic O."/>
            <person name="Mourched A.-S."/>
            <person name="Charusanti P."/>
            <person name="Shaw S."/>
            <person name="Blin K."/>
            <person name="Weber T."/>
        </authorList>
    </citation>
    <scope>NUCLEOTIDE SEQUENCE [LARGE SCALE GENOMIC DNA]</scope>
    <source>
        <strain evidence="5 6">NBC 01753</strain>
    </source>
</reference>
<dbReference type="SUPFAM" id="SSF51395">
    <property type="entry name" value="FMN-linked oxidoreductases"/>
    <property type="match status" value="1"/>
</dbReference>
<feature type="region of interest" description="Disordered" evidence="3">
    <location>
        <begin position="127"/>
        <end position="146"/>
    </location>
</feature>
<dbReference type="Proteomes" id="UP001335325">
    <property type="component" value="Chromosome"/>
</dbReference>
<dbReference type="PANTHER" id="PTHR43656">
    <property type="entry name" value="BINDING OXIDOREDUCTASE, PUTATIVE (AFU_ORTHOLOGUE AFUA_2G08260)-RELATED"/>
    <property type="match status" value="1"/>
</dbReference>
<evidence type="ECO:0000313" key="5">
    <source>
        <dbReference type="EMBL" id="WSD07364.1"/>
    </source>
</evidence>
<name>A0ABZ1GMG2_9ACTN</name>
<keyword evidence="2" id="KW-0560">Oxidoreductase</keyword>
<dbReference type="PANTHER" id="PTHR43656:SF2">
    <property type="entry name" value="BINDING OXIDOREDUCTASE, PUTATIVE (AFU_ORTHOLOGUE AFUA_2G08260)-RELATED"/>
    <property type="match status" value="1"/>
</dbReference>
<keyword evidence="1" id="KW-0285">Flavoprotein</keyword>
<evidence type="ECO:0000259" key="4">
    <source>
        <dbReference type="Pfam" id="PF00724"/>
    </source>
</evidence>
<organism evidence="5 6">
    <name type="scientific">Streptomyces hirsutus</name>
    <dbReference type="NCBI Taxonomy" id="35620"/>
    <lineage>
        <taxon>Bacteria</taxon>
        <taxon>Bacillati</taxon>
        <taxon>Actinomycetota</taxon>
        <taxon>Actinomycetes</taxon>
        <taxon>Kitasatosporales</taxon>
        <taxon>Streptomycetaceae</taxon>
        <taxon>Streptomyces</taxon>
    </lineage>
</organism>
<dbReference type="InterPro" id="IPR013785">
    <property type="entry name" value="Aldolase_TIM"/>
</dbReference>
<dbReference type="InterPro" id="IPR001155">
    <property type="entry name" value="OxRdtase_FMN_N"/>
</dbReference>
<accession>A0ABZ1GMG2</accession>
<dbReference type="GeneID" id="91544383"/>
<proteinExistence type="predicted"/>
<gene>
    <name evidence="5" type="ORF">OIE73_17405</name>
</gene>
<dbReference type="Gene3D" id="3.20.20.70">
    <property type="entry name" value="Aldolase class I"/>
    <property type="match status" value="1"/>
</dbReference>
<dbReference type="InterPro" id="IPR051799">
    <property type="entry name" value="NADH_flavin_oxidoreductase"/>
</dbReference>
<dbReference type="EMBL" id="CP109134">
    <property type="protein sequence ID" value="WSD07364.1"/>
    <property type="molecule type" value="Genomic_DNA"/>
</dbReference>
<sequence length="376" mass="39881">MTVTATETAARAAALLSRPAVINGLTVPNRIAMAPMTRMFSPGGVPGEDVVSYYSRRAAAGVGLIVTEGTYVGHESAGLSDRVPRFHGEEQLAGWAKVADAVHAAGGTIVPQLWHIGMVREQGRAPYPDAPAIGPSGVRTDGTEGAGKTMTRADIDDVVGAFAQAAADAERIGFDGVELHGAHGYLIDQFLWAGTNRRADAYGGDPVARTKFAADVVAAVRERVSPAFPVIFRFSQWKQDAYDARLAETPGELEAILAPLVAAGVDAFHASTRRYWLPEFEGSEMNLAGWAKKLTGRPAITVGSVGLNGEFQEAFQGRGAELGSLDNLLDRLERDEFDLVAVGRAVLQDPQWAAKVLGGRIDELAPYDAASLKTLS</sequence>
<dbReference type="CDD" id="cd04747">
    <property type="entry name" value="OYE_like_5_FMN"/>
    <property type="match status" value="1"/>
</dbReference>
<dbReference type="Pfam" id="PF00724">
    <property type="entry name" value="Oxidored_FMN"/>
    <property type="match status" value="1"/>
</dbReference>
<dbReference type="RefSeq" id="WP_326753416.1">
    <property type="nucleotide sequence ID" value="NZ_CP109134.1"/>
</dbReference>
<keyword evidence="6" id="KW-1185">Reference proteome</keyword>
<evidence type="ECO:0000313" key="6">
    <source>
        <dbReference type="Proteomes" id="UP001335325"/>
    </source>
</evidence>